<proteinExistence type="predicted"/>
<protein>
    <submittedName>
        <fullName evidence="1">Uncharacterized protein</fullName>
    </submittedName>
</protein>
<organism evidence="1">
    <name type="scientific">Tanacetum cinerariifolium</name>
    <name type="common">Dalmatian daisy</name>
    <name type="synonym">Chrysanthemum cinerariifolium</name>
    <dbReference type="NCBI Taxonomy" id="118510"/>
    <lineage>
        <taxon>Eukaryota</taxon>
        <taxon>Viridiplantae</taxon>
        <taxon>Streptophyta</taxon>
        <taxon>Embryophyta</taxon>
        <taxon>Tracheophyta</taxon>
        <taxon>Spermatophyta</taxon>
        <taxon>Magnoliopsida</taxon>
        <taxon>eudicotyledons</taxon>
        <taxon>Gunneridae</taxon>
        <taxon>Pentapetalae</taxon>
        <taxon>asterids</taxon>
        <taxon>campanulids</taxon>
        <taxon>Asterales</taxon>
        <taxon>Asteraceae</taxon>
        <taxon>Asteroideae</taxon>
        <taxon>Anthemideae</taxon>
        <taxon>Anthemidinae</taxon>
        <taxon>Tanacetum</taxon>
    </lineage>
</organism>
<comment type="caution">
    <text evidence="1">The sequence shown here is derived from an EMBL/GenBank/DDBJ whole genome shotgun (WGS) entry which is preliminary data.</text>
</comment>
<dbReference type="AlphaFoldDB" id="A0A699UKE5"/>
<accession>A0A699UKE5</accession>
<gene>
    <name evidence="1" type="ORF">Tci_894956</name>
</gene>
<dbReference type="EMBL" id="BKCJ011341486">
    <property type="protein sequence ID" value="GFD22987.1"/>
    <property type="molecule type" value="Genomic_DNA"/>
</dbReference>
<sequence>MMARIQPTDDKSGAKPTYDVEFISEVNASQVDMINGLLSKSDLEQRHHEKLETIIHTSNDNQIDFDIIFDDPL</sequence>
<evidence type="ECO:0000313" key="1">
    <source>
        <dbReference type="EMBL" id="GFD22987.1"/>
    </source>
</evidence>
<name>A0A699UKE5_TANCI</name>
<reference evidence="1" key="1">
    <citation type="journal article" date="2019" name="Sci. Rep.">
        <title>Draft genome of Tanacetum cinerariifolium, the natural source of mosquito coil.</title>
        <authorList>
            <person name="Yamashiro T."/>
            <person name="Shiraishi A."/>
            <person name="Satake H."/>
            <person name="Nakayama K."/>
        </authorList>
    </citation>
    <scope>NUCLEOTIDE SEQUENCE</scope>
</reference>